<dbReference type="KEGG" id="gra:105787479"/>
<reference evidence="3" key="3">
    <citation type="submission" date="2020-04" db="EMBL/GenBank/DDBJ databases">
        <authorList>
            <person name="Grover C.E."/>
            <person name="Arick M.A. II"/>
            <person name="Thrash A."/>
            <person name="Conover J.L."/>
            <person name="Sanders W.S."/>
            <person name="Peterson D.G."/>
            <person name="Scheffler J.A."/>
            <person name="Scheffler B.E."/>
            <person name="Wendel J.F."/>
        </authorList>
    </citation>
    <scope>NUCLEOTIDE SEQUENCE</scope>
    <source>
        <strain evidence="3">8</strain>
        <tissue evidence="3">Leaf</tissue>
    </source>
</reference>
<keyword evidence="4" id="KW-1185">Reference proteome</keyword>
<feature type="compositionally biased region" description="Polar residues" evidence="1">
    <location>
        <begin position="1"/>
        <end position="25"/>
    </location>
</feature>
<feature type="compositionally biased region" description="Basic and acidic residues" evidence="1">
    <location>
        <begin position="26"/>
        <end position="50"/>
    </location>
</feature>
<evidence type="ECO:0000313" key="4">
    <source>
        <dbReference type="Proteomes" id="UP000032304"/>
    </source>
</evidence>
<reference evidence="2 4" key="1">
    <citation type="journal article" date="2012" name="Nature">
        <title>Repeated polyploidization of Gossypium genomes and the evolution of spinnable cotton fibres.</title>
        <authorList>
            <person name="Paterson A.H."/>
            <person name="Wendel J.F."/>
            <person name="Gundlach H."/>
            <person name="Guo H."/>
            <person name="Jenkins J."/>
            <person name="Jin D."/>
            <person name="Llewellyn D."/>
            <person name="Showmaker K.C."/>
            <person name="Shu S."/>
            <person name="Udall J."/>
            <person name="Yoo M.J."/>
            <person name="Byers R."/>
            <person name="Chen W."/>
            <person name="Doron-Faigenboim A."/>
            <person name="Duke M.V."/>
            <person name="Gong L."/>
            <person name="Grimwood J."/>
            <person name="Grover C."/>
            <person name="Grupp K."/>
            <person name="Hu G."/>
            <person name="Lee T.H."/>
            <person name="Li J."/>
            <person name="Lin L."/>
            <person name="Liu T."/>
            <person name="Marler B.S."/>
            <person name="Page J.T."/>
            <person name="Roberts A.W."/>
            <person name="Romanel E."/>
            <person name="Sanders W.S."/>
            <person name="Szadkowski E."/>
            <person name="Tan X."/>
            <person name="Tang H."/>
            <person name="Xu C."/>
            <person name="Wang J."/>
            <person name="Wang Z."/>
            <person name="Zhang D."/>
            <person name="Zhang L."/>
            <person name="Ashrafi H."/>
            <person name="Bedon F."/>
            <person name="Bowers J.E."/>
            <person name="Brubaker C.L."/>
            <person name="Chee P.W."/>
            <person name="Das S."/>
            <person name="Gingle A.R."/>
            <person name="Haigler C.H."/>
            <person name="Harker D."/>
            <person name="Hoffmann L.V."/>
            <person name="Hovav R."/>
            <person name="Jones D.C."/>
            <person name="Lemke C."/>
            <person name="Mansoor S."/>
            <person name="ur Rahman M."/>
            <person name="Rainville L.N."/>
            <person name="Rambani A."/>
            <person name="Reddy U.K."/>
            <person name="Rong J.K."/>
            <person name="Saranga Y."/>
            <person name="Scheffler B.E."/>
            <person name="Scheffler J.A."/>
            <person name="Stelly D.M."/>
            <person name="Triplett B.A."/>
            <person name="Van Deynze A."/>
            <person name="Vaslin M.F."/>
            <person name="Waghmare V.N."/>
            <person name="Walford S.A."/>
            <person name="Wright R.J."/>
            <person name="Zaki E.A."/>
            <person name="Zhang T."/>
            <person name="Dennis E.S."/>
            <person name="Mayer K.F."/>
            <person name="Peterson D.G."/>
            <person name="Rokhsar D.S."/>
            <person name="Wang X."/>
            <person name="Schmutz J."/>
        </authorList>
    </citation>
    <scope>NUCLEOTIDE SEQUENCE [LARGE SCALE GENOMIC DNA]</scope>
</reference>
<accession>A0A0D2QE25</accession>
<dbReference type="eggNOG" id="ENOG502QR7K">
    <property type="taxonomic scope" value="Eukaryota"/>
</dbReference>
<dbReference type="EMBL" id="CM001742">
    <property type="protein sequence ID" value="KJB17659.1"/>
    <property type="molecule type" value="Genomic_DNA"/>
</dbReference>
<dbReference type="AlphaFoldDB" id="A0A0D2QE25"/>
<gene>
    <name evidence="2" type="ORF">B456_003G009600</name>
    <name evidence="3" type="ORF">Gorai_023832</name>
</gene>
<dbReference type="Proteomes" id="UP000593578">
    <property type="component" value="Unassembled WGS sequence"/>
</dbReference>
<evidence type="ECO:0000313" key="3">
    <source>
        <dbReference type="EMBL" id="MBA0581658.1"/>
    </source>
</evidence>
<feature type="region of interest" description="Disordered" evidence="1">
    <location>
        <begin position="102"/>
        <end position="127"/>
    </location>
</feature>
<sequence>METPCSSTRRVTRSQTLAALNNSISDAKESEKKSVLQTRNGKEKQEERSALIDITNDSPIVGLAMGTPSSNTSKQWRPKKMMMMTPGSGEALLRGQVKTLFQKDEESEKKSNLKTRNEKQQQQERSALIDVRNDSPIIGLAMGTPLSETSKQWRANKMMKMMTPGSGEALLRSQVKTLLQKVEEEEPEVSNVPSGSCHFLRGQSCVVSPTGLVAPTPANTPQVEGSIVMALPVVEENLRISEVVSIIFDGVGVESEKSEITRSLLVEFSEKSEISEDSSECCYSMVTDECSAGKEKVSSSSSSSSSSCIDDDNSSVWSIQVNASTHDEDDETTIEEMGDDYHEDAEEMGDDDDGLVDELCEGLSKMSMEEMFQGKHTRFVYNSDEEIEEECAEIKEDSSDIIRLKGLPTPKGKHLRFPLDEVDDD</sequence>
<feature type="compositionally biased region" description="Basic and acidic residues" evidence="1">
    <location>
        <begin position="102"/>
        <end position="122"/>
    </location>
</feature>
<dbReference type="OrthoDB" id="162989at2759"/>
<protein>
    <submittedName>
        <fullName evidence="2">Uncharacterized protein</fullName>
    </submittedName>
</protein>
<reference evidence="3 5" key="2">
    <citation type="journal article" date="2019" name="Genome Biol. Evol.">
        <title>Insights into the evolution of the New World diploid cottons (Gossypium, subgenus Houzingenia) based on genome sequencing.</title>
        <authorList>
            <person name="Grover C.E."/>
            <person name="Arick M.A. 2nd"/>
            <person name="Thrash A."/>
            <person name="Conover J.L."/>
            <person name="Sanders W.S."/>
            <person name="Peterson D.G."/>
            <person name="Frelichowski J.E."/>
            <person name="Scheffler J.A."/>
            <person name="Scheffler B.E."/>
            <person name="Wendel J.F."/>
        </authorList>
    </citation>
    <scope>NUCLEOTIDE SEQUENCE [LARGE SCALE GENOMIC DNA]</scope>
    <source>
        <strain evidence="3">8</strain>
        <tissue evidence="3">Leaf</tissue>
    </source>
</reference>
<dbReference type="PANTHER" id="PTHR47512:SF3">
    <property type="entry name" value="CHALCONE-FLAVONONE ISOMERASE FAMILY PROTEIN"/>
    <property type="match status" value="1"/>
</dbReference>
<dbReference type="STRING" id="29730.A0A0D2QE25"/>
<evidence type="ECO:0000256" key="1">
    <source>
        <dbReference type="SAM" id="MobiDB-lite"/>
    </source>
</evidence>
<proteinExistence type="predicted"/>
<feature type="region of interest" description="Disordered" evidence="1">
    <location>
        <begin position="1"/>
        <end position="51"/>
    </location>
</feature>
<dbReference type="EMBL" id="JABEZZ010000003">
    <property type="protein sequence ID" value="MBA0581658.1"/>
    <property type="molecule type" value="Genomic_DNA"/>
</dbReference>
<evidence type="ECO:0000313" key="5">
    <source>
        <dbReference type="Proteomes" id="UP000593578"/>
    </source>
</evidence>
<dbReference type="PANTHER" id="PTHR47512">
    <property type="entry name" value="EXPRESSED PROTEIN"/>
    <property type="match status" value="1"/>
</dbReference>
<dbReference type="Gramene" id="KJB17659">
    <property type="protein sequence ID" value="KJB17659"/>
    <property type="gene ID" value="B456_003G009600"/>
</dbReference>
<dbReference type="Proteomes" id="UP000032304">
    <property type="component" value="Chromosome 3"/>
</dbReference>
<evidence type="ECO:0000313" key="2">
    <source>
        <dbReference type="EMBL" id="KJB17659.1"/>
    </source>
</evidence>
<name>A0A0D2QE25_GOSRA</name>
<organism evidence="2 4">
    <name type="scientific">Gossypium raimondii</name>
    <name type="common">Peruvian cotton</name>
    <name type="synonym">Gossypium klotzschianum subsp. raimondii</name>
    <dbReference type="NCBI Taxonomy" id="29730"/>
    <lineage>
        <taxon>Eukaryota</taxon>
        <taxon>Viridiplantae</taxon>
        <taxon>Streptophyta</taxon>
        <taxon>Embryophyta</taxon>
        <taxon>Tracheophyta</taxon>
        <taxon>Spermatophyta</taxon>
        <taxon>Magnoliopsida</taxon>
        <taxon>eudicotyledons</taxon>
        <taxon>Gunneridae</taxon>
        <taxon>Pentapetalae</taxon>
        <taxon>rosids</taxon>
        <taxon>malvids</taxon>
        <taxon>Malvales</taxon>
        <taxon>Malvaceae</taxon>
        <taxon>Malvoideae</taxon>
        <taxon>Gossypium</taxon>
    </lineage>
</organism>